<protein>
    <submittedName>
        <fullName evidence="1">Uncharacterized protein</fullName>
    </submittedName>
</protein>
<dbReference type="Proteomes" id="UP000694562">
    <property type="component" value="Unplaced"/>
</dbReference>
<dbReference type="AlphaFoldDB" id="A0A8C4XIP0"/>
<name>A0A8C4XIP0_FALTI</name>
<proteinExistence type="predicted"/>
<reference evidence="1" key="1">
    <citation type="submission" date="2025-08" db="UniProtKB">
        <authorList>
            <consortium name="Ensembl"/>
        </authorList>
    </citation>
    <scope>IDENTIFICATION</scope>
</reference>
<evidence type="ECO:0000313" key="1">
    <source>
        <dbReference type="Ensembl" id="ENSFTIP00000000695.1"/>
    </source>
</evidence>
<keyword evidence="2" id="KW-1185">Reference proteome</keyword>
<sequence>AMWADGHAELRVRFIITYHWLHQTSVHSPGAFTRLCLGPLPFTTASACNGLWQPSTSEKTGIHQTHPLNQILLLRAGGLWLMGQKSTWRTWALQEVNPKSLTRAASSSLFIRTMVLKSLLLLPLGQTPYPI</sequence>
<dbReference type="Ensembl" id="ENSFTIT00000000734.1">
    <property type="protein sequence ID" value="ENSFTIP00000000695.1"/>
    <property type="gene ID" value="ENSFTIG00000000484.1"/>
</dbReference>
<accession>A0A8C4XIP0</accession>
<evidence type="ECO:0000313" key="2">
    <source>
        <dbReference type="Proteomes" id="UP000694562"/>
    </source>
</evidence>
<reference evidence="1" key="2">
    <citation type="submission" date="2025-09" db="UniProtKB">
        <authorList>
            <consortium name="Ensembl"/>
        </authorList>
    </citation>
    <scope>IDENTIFICATION</scope>
</reference>
<organism evidence="1 2">
    <name type="scientific">Falco tinnunculus</name>
    <name type="common">Common kestrel</name>
    <dbReference type="NCBI Taxonomy" id="100819"/>
    <lineage>
        <taxon>Eukaryota</taxon>
        <taxon>Metazoa</taxon>
        <taxon>Chordata</taxon>
        <taxon>Craniata</taxon>
        <taxon>Vertebrata</taxon>
        <taxon>Euteleostomi</taxon>
        <taxon>Archelosauria</taxon>
        <taxon>Archosauria</taxon>
        <taxon>Dinosauria</taxon>
        <taxon>Saurischia</taxon>
        <taxon>Theropoda</taxon>
        <taxon>Coelurosauria</taxon>
        <taxon>Aves</taxon>
        <taxon>Neognathae</taxon>
        <taxon>Neoaves</taxon>
        <taxon>Telluraves</taxon>
        <taxon>Australaves</taxon>
        <taxon>Falconiformes</taxon>
        <taxon>Falconidae</taxon>
        <taxon>Falco</taxon>
    </lineage>
</organism>